<evidence type="ECO:0000313" key="15">
    <source>
        <dbReference type="EMBL" id="MDT7013530.1"/>
    </source>
</evidence>
<dbReference type="InterPro" id="IPR022412">
    <property type="entry name" value="Quinolinate_PRibosylTrfase_N"/>
</dbReference>
<protein>
    <recommendedName>
        <fullName evidence="11">Probable nicotinate-nucleotide pyrophosphorylase [carboxylating]</fullName>
        <ecNumber evidence="5">2.4.2.19</ecNumber>
    </recommendedName>
    <alternativeName>
        <fullName evidence="9">Quinolinate phosphoribosyltransferase [decarboxylating]</fullName>
    </alternativeName>
</protein>
<sequence>MTLATNTLRPALRAFLQEDLGATGDASRAAYVDRPITARIIAKQAGVLAGQTLPPVLMALLDSAVTYRPIVTDGDLVTPGTVVGHLSGPASVLLAGERTLLNLMQRMSGIATATHAAVDALNDPQIGILDTRKTAPGLRLFDKYAVQCGGGVNHRMGLYDAVMLKDNHWRLMTDLPTALCRLTHAVGPTKRIEVEVETPAELAAAIACRVEMILIDNQSPDTVRRWCAQIPSDLRRQMTIEASGGIVPATLPAYARTGVDYLSLGYLTNSVQALDLSLEFD</sequence>
<evidence type="ECO:0000256" key="12">
    <source>
        <dbReference type="PIRNR" id="PIRNR006250"/>
    </source>
</evidence>
<dbReference type="SUPFAM" id="SSF54675">
    <property type="entry name" value="Nicotinate/Quinolinate PRTase N-terminal domain-like"/>
    <property type="match status" value="1"/>
</dbReference>
<dbReference type="GO" id="GO:0004514">
    <property type="term" value="F:nicotinate-nucleotide diphosphorylase (carboxylating) activity"/>
    <property type="evidence" value="ECO:0007669"/>
    <property type="project" value="UniProtKB-EC"/>
</dbReference>
<dbReference type="Pfam" id="PF02749">
    <property type="entry name" value="QRPTase_N"/>
    <property type="match status" value="1"/>
</dbReference>
<dbReference type="InterPro" id="IPR004393">
    <property type="entry name" value="NadC"/>
</dbReference>
<dbReference type="FunFam" id="3.20.20.70:FF:000030">
    <property type="entry name" value="Nicotinate-nucleotide pyrophosphorylase, carboxylating"/>
    <property type="match status" value="1"/>
</dbReference>
<evidence type="ECO:0000313" key="16">
    <source>
        <dbReference type="Proteomes" id="UP001254075"/>
    </source>
</evidence>
<evidence type="ECO:0000256" key="2">
    <source>
        <dbReference type="ARBA" id="ARBA00004893"/>
    </source>
</evidence>
<gene>
    <name evidence="15" type="primary">nadC</name>
    <name evidence="15" type="ORF">RI532_03700</name>
</gene>
<comment type="subunit">
    <text evidence="4">Hexamer formed by 3 homodimers.</text>
</comment>
<dbReference type="RefSeq" id="WP_313844646.1">
    <property type="nucleotide sequence ID" value="NZ_JAVLAM010000001.1"/>
</dbReference>
<dbReference type="GO" id="GO:0005737">
    <property type="term" value="C:cytoplasm"/>
    <property type="evidence" value="ECO:0007669"/>
    <property type="project" value="TreeGrafter"/>
</dbReference>
<comment type="pathway">
    <text evidence="2">Cofactor biosynthesis; NAD(+) biosynthesis; nicotinate D-ribonucleotide from quinolinate: step 1/1.</text>
</comment>
<dbReference type="Gene3D" id="3.20.20.70">
    <property type="entry name" value="Aldolase class I"/>
    <property type="match status" value="1"/>
</dbReference>
<dbReference type="FunFam" id="3.90.1170.20:FF:000001">
    <property type="entry name" value="Nicotinate-nucleotide diphosphorylase (Carboxylating)"/>
    <property type="match status" value="1"/>
</dbReference>
<evidence type="ECO:0000256" key="11">
    <source>
        <dbReference type="ARBA" id="ARBA00069173"/>
    </source>
</evidence>
<dbReference type="EMBL" id="JAVLAM010000001">
    <property type="protein sequence ID" value="MDT7013530.1"/>
    <property type="molecule type" value="Genomic_DNA"/>
</dbReference>
<dbReference type="CDD" id="cd01572">
    <property type="entry name" value="QPRTase"/>
    <property type="match status" value="1"/>
</dbReference>
<evidence type="ECO:0000256" key="10">
    <source>
        <dbReference type="ARBA" id="ARBA00047445"/>
    </source>
</evidence>
<keyword evidence="7 12" id="KW-0328">Glycosyltransferase</keyword>
<comment type="caution">
    <text evidence="15">The sequence shown here is derived from an EMBL/GenBank/DDBJ whole genome shotgun (WGS) entry which is preliminary data.</text>
</comment>
<dbReference type="PANTHER" id="PTHR32179">
    <property type="entry name" value="NICOTINATE-NUCLEOTIDE PYROPHOSPHORYLASE [CARBOXYLATING]"/>
    <property type="match status" value="1"/>
</dbReference>
<evidence type="ECO:0000256" key="7">
    <source>
        <dbReference type="ARBA" id="ARBA00022676"/>
    </source>
</evidence>
<evidence type="ECO:0000256" key="5">
    <source>
        <dbReference type="ARBA" id="ARBA00011944"/>
    </source>
</evidence>
<comment type="function">
    <text evidence="1">Involved in the catabolism of quinolinic acid (QA).</text>
</comment>
<dbReference type="InterPro" id="IPR027277">
    <property type="entry name" value="NadC/ModD"/>
</dbReference>
<evidence type="ECO:0000256" key="4">
    <source>
        <dbReference type="ARBA" id="ARBA00011218"/>
    </source>
</evidence>
<keyword evidence="8 12" id="KW-0808">Transferase</keyword>
<evidence type="ECO:0000256" key="6">
    <source>
        <dbReference type="ARBA" id="ARBA00022642"/>
    </source>
</evidence>
<dbReference type="NCBIfam" id="TIGR00078">
    <property type="entry name" value="nadC"/>
    <property type="match status" value="1"/>
</dbReference>
<dbReference type="InterPro" id="IPR002638">
    <property type="entry name" value="Quinolinate_PRibosylTrfase_C"/>
</dbReference>
<dbReference type="Pfam" id="PF01729">
    <property type="entry name" value="QRPTase_C"/>
    <property type="match status" value="1"/>
</dbReference>
<feature type="domain" description="Quinolinate phosphoribosyl transferase C-terminal" evidence="13">
    <location>
        <begin position="110"/>
        <end position="279"/>
    </location>
</feature>
<evidence type="ECO:0000256" key="1">
    <source>
        <dbReference type="ARBA" id="ARBA00003237"/>
    </source>
</evidence>
<dbReference type="SUPFAM" id="SSF51690">
    <property type="entry name" value="Nicotinate/Quinolinate PRTase C-terminal domain-like"/>
    <property type="match status" value="1"/>
</dbReference>
<comment type="catalytic activity">
    <reaction evidence="10">
        <text>nicotinate beta-D-ribonucleotide + CO2 + diphosphate = quinolinate + 5-phospho-alpha-D-ribose 1-diphosphate + 2 H(+)</text>
        <dbReference type="Rhea" id="RHEA:12733"/>
        <dbReference type="ChEBI" id="CHEBI:15378"/>
        <dbReference type="ChEBI" id="CHEBI:16526"/>
        <dbReference type="ChEBI" id="CHEBI:29959"/>
        <dbReference type="ChEBI" id="CHEBI:33019"/>
        <dbReference type="ChEBI" id="CHEBI:57502"/>
        <dbReference type="ChEBI" id="CHEBI:58017"/>
        <dbReference type="EC" id="2.4.2.19"/>
    </reaction>
</comment>
<dbReference type="PANTHER" id="PTHR32179:SF3">
    <property type="entry name" value="NICOTINATE-NUCLEOTIDE PYROPHOSPHORYLASE [CARBOXYLATING]"/>
    <property type="match status" value="1"/>
</dbReference>
<name>A0AAW8W3V1_9LACO</name>
<dbReference type="Proteomes" id="UP001254075">
    <property type="component" value="Unassembled WGS sequence"/>
</dbReference>
<organism evidence="15 16">
    <name type="scientific">Levilactobacillus namurensis</name>
    <dbReference type="NCBI Taxonomy" id="380393"/>
    <lineage>
        <taxon>Bacteria</taxon>
        <taxon>Bacillati</taxon>
        <taxon>Bacillota</taxon>
        <taxon>Bacilli</taxon>
        <taxon>Lactobacillales</taxon>
        <taxon>Lactobacillaceae</taxon>
        <taxon>Levilactobacillus</taxon>
    </lineage>
</organism>
<evidence type="ECO:0000256" key="8">
    <source>
        <dbReference type="ARBA" id="ARBA00022679"/>
    </source>
</evidence>
<dbReference type="Gene3D" id="3.90.1170.20">
    <property type="entry name" value="Quinolinate phosphoribosyl transferase, N-terminal domain"/>
    <property type="match status" value="1"/>
</dbReference>
<keyword evidence="6" id="KW-0662">Pyridine nucleotide biosynthesis</keyword>
<dbReference type="EC" id="2.4.2.19" evidence="5"/>
<evidence type="ECO:0000259" key="14">
    <source>
        <dbReference type="Pfam" id="PF02749"/>
    </source>
</evidence>
<dbReference type="GO" id="GO:0034213">
    <property type="term" value="P:quinolinate catabolic process"/>
    <property type="evidence" value="ECO:0007669"/>
    <property type="project" value="TreeGrafter"/>
</dbReference>
<dbReference type="AlphaFoldDB" id="A0AAW8W3V1"/>
<feature type="domain" description="Quinolinate phosphoribosyl transferase N-terminal" evidence="14">
    <location>
        <begin position="33"/>
        <end position="108"/>
    </location>
</feature>
<reference evidence="15" key="1">
    <citation type="submission" date="2023-08" db="EMBL/GenBank/DDBJ databases">
        <authorList>
            <person name="Page C.A."/>
            <person name="Perez-Diaz I.M."/>
        </authorList>
    </citation>
    <scope>NUCLEOTIDE SEQUENCE</scope>
    <source>
        <strain evidence="15">3.8.38</strain>
    </source>
</reference>
<evidence type="ECO:0000259" key="13">
    <source>
        <dbReference type="Pfam" id="PF01729"/>
    </source>
</evidence>
<comment type="similarity">
    <text evidence="3 12">Belongs to the NadC/ModD family.</text>
</comment>
<dbReference type="InterPro" id="IPR013785">
    <property type="entry name" value="Aldolase_TIM"/>
</dbReference>
<proteinExistence type="inferred from homology"/>
<dbReference type="PIRSF" id="PIRSF006250">
    <property type="entry name" value="NadC_ModD"/>
    <property type="match status" value="1"/>
</dbReference>
<accession>A0AAW8W3V1</accession>
<dbReference type="InterPro" id="IPR036068">
    <property type="entry name" value="Nicotinate_pribotase-like_C"/>
</dbReference>
<evidence type="ECO:0000256" key="9">
    <source>
        <dbReference type="ARBA" id="ARBA00033102"/>
    </source>
</evidence>
<evidence type="ECO:0000256" key="3">
    <source>
        <dbReference type="ARBA" id="ARBA00009400"/>
    </source>
</evidence>
<dbReference type="GO" id="GO:0009435">
    <property type="term" value="P:NAD+ biosynthetic process"/>
    <property type="evidence" value="ECO:0007669"/>
    <property type="project" value="InterPro"/>
</dbReference>
<dbReference type="InterPro" id="IPR037128">
    <property type="entry name" value="Quinolinate_PRibosylTase_N_sf"/>
</dbReference>